<sequence>MSQLNDIYEEVYLRTEHSQHVEAITRAKIDEDELVREYKEKYENTLSEEEWEELEEMVICPVMNIALINGFKDGFRYALILLFEALTF</sequence>
<dbReference type="EMBL" id="JACOPF010000001">
    <property type="protein sequence ID" value="MBC5688171.1"/>
    <property type="molecule type" value="Genomic_DNA"/>
</dbReference>
<proteinExistence type="predicted"/>
<dbReference type="AlphaFoldDB" id="A0A923RP91"/>
<name>A0A923RP91_9FIRM</name>
<protein>
    <submittedName>
        <fullName evidence="1">Uncharacterized protein</fullName>
    </submittedName>
</protein>
<dbReference type="Proteomes" id="UP000652477">
    <property type="component" value="Unassembled WGS sequence"/>
</dbReference>
<evidence type="ECO:0000313" key="2">
    <source>
        <dbReference type="Proteomes" id="UP000652477"/>
    </source>
</evidence>
<keyword evidence="2" id="KW-1185">Reference proteome</keyword>
<gene>
    <name evidence="1" type="ORF">H8S37_04385</name>
</gene>
<comment type="caution">
    <text evidence="1">The sequence shown here is derived from an EMBL/GenBank/DDBJ whole genome shotgun (WGS) entry which is preliminary data.</text>
</comment>
<dbReference type="RefSeq" id="WP_186874805.1">
    <property type="nucleotide sequence ID" value="NZ_JACOPF010000001.1"/>
</dbReference>
<organism evidence="1 2">
    <name type="scientific">Mediterraneibacter hominis</name>
    <dbReference type="NCBI Taxonomy" id="2763054"/>
    <lineage>
        <taxon>Bacteria</taxon>
        <taxon>Bacillati</taxon>
        <taxon>Bacillota</taxon>
        <taxon>Clostridia</taxon>
        <taxon>Lachnospirales</taxon>
        <taxon>Lachnospiraceae</taxon>
        <taxon>Mediterraneibacter</taxon>
    </lineage>
</organism>
<reference evidence="1" key="1">
    <citation type="submission" date="2020-08" db="EMBL/GenBank/DDBJ databases">
        <title>Genome public.</title>
        <authorList>
            <person name="Liu C."/>
            <person name="Sun Q."/>
        </authorList>
    </citation>
    <scope>NUCLEOTIDE SEQUENCE</scope>
    <source>
        <strain evidence="1">NSJ-55</strain>
    </source>
</reference>
<accession>A0A923RP91</accession>
<evidence type="ECO:0000313" key="1">
    <source>
        <dbReference type="EMBL" id="MBC5688171.1"/>
    </source>
</evidence>